<sequence length="194" mass="22169">MSIAGGVSWEQVLVPLKAIALPWVLLFLFYMFFTYFAVLNVITGVFCQTAIDSAQNDHATVIHSILANKQAHLEKVRDLFNKLGAENTGGITYLMFEEKITSPEVKEYFESLGLDVWDAWSFFKMLDLDDSGAVDIEEFLMGCLRVRGNAKAIDIGKIIHDQTWQIKEQGKFQTYVESWRSGLSDFLGFRFYRI</sequence>
<dbReference type="PROSITE" id="PS50222">
    <property type="entry name" value="EF_HAND_2"/>
    <property type="match status" value="1"/>
</dbReference>
<dbReference type="EMBL" id="CAJNIZ010017680">
    <property type="protein sequence ID" value="CAE7401709.1"/>
    <property type="molecule type" value="Genomic_DNA"/>
</dbReference>
<evidence type="ECO:0000259" key="3">
    <source>
        <dbReference type="PROSITE" id="PS50222"/>
    </source>
</evidence>
<dbReference type="InterPro" id="IPR011992">
    <property type="entry name" value="EF-hand-dom_pair"/>
</dbReference>
<keyword evidence="2" id="KW-1133">Transmembrane helix</keyword>
<gene>
    <name evidence="4" type="primary">CACNA1I</name>
    <name evidence="4" type="ORF">SPIL2461_LOCUS9912</name>
</gene>
<evidence type="ECO:0000313" key="5">
    <source>
        <dbReference type="Proteomes" id="UP000649617"/>
    </source>
</evidence>
<dbReference type="SUPFAM" id="SSF47473">
    <property type="entry name" value="EF-hand"/>
    <property type="match status" value="1"/>
</dbReference>
<comment type="caution">
    <text evidence="4">The sequence shown here is derived from an EMBL/GenBank/DDBJ whole genome shotgun (WGS) entry which is preliminary data.</text>
</comment>
<evidence type="ECO:0000256" key="2">
    <source>
        <dbReference type="SAM" id="Phobius"/>
    </source>
</evidence>
<keyword evidence="1" id="KW-0106">Calcium</keyword>
<organism evidence="4 5">
    <name type="scientific">Symbiodinium pilosum</name>
    <name type="common">Dinoflagellate</name>
    <dbReference type="NCBI Taxonomy" id="2952"/>
    <lineage>
        <taxon>Eukaryota</taxon>
        <taxon>Sar</taxon>
        <taxon>Alveolata</taxon>
        <taxon>Dinophyceae</taxon>
        <taxon>Suessiales</taxon>
        <taxon>Symbiodiniaceae</taxon>
        <taxon>Symbiodinium</taxon>
    </lineage>
</organism>
<dbReference type="InterPro" id="IPR018247">
    <property type="entry name" value="EF_Hand_1_Ca_BS"/>
</dbReference>
<dbReference type="Proteomes" id="UP000649617">
    <property type="component" value="Unassembled WGS sequence"/>
</dbReference>
<feature type="domain" description="EF-hand" evidence="3">
    <location>
        <begin position="118"/>
        <end position="149"/>
    </location>
</feature>
<dbReference type="Gene3D" id="1.10.238.10">
    <property type="entry name" value="EF-hand"/>
    <property type="match status" value="1"/>
</dbReference>
<dbReference type="PROSITE" id="PS00018">
    <property type="entry name" value="EF_HAND_1"/>
    <property type="match status" value="1"/>
</dbReference>
<feature type="transmembrane region" description="Helical" evidence="2">
    <location>
        <begin position="20"/>
        <end position="42"/>
    </location>
</feature>
<proteinExistence type="predicted"/>
<keyword evidence="2" id="KW-0812">Transmembrane</keyword>
<dbReference type="InterPro" id="IPR002048">
    <property type="entry name" value="EF_hand_dom"/>
</dbReference>
<evidence type="ECO:0000313" key="4">
    <source>
        <dbReference type="EMBL" id="CAE7401709.1"/>
    </source>
</evidence>
<reference evidence="4" key="1">
    <citation type="submission" date="2021-02" db="EMBL/GenBank/DDBJ databases">
        <authorList>
            <person name="Dougan E. K."/>
            <person name="Rhodes N."/>
            <person name="Thang M."/>
            <person name="Chan C."/>
        </authorList>
    </citation>
    <scope>NUCLEOTIDE SEQUENCE</scope>
</reference>
<accession>A0A812QSM6</accession>
<keyword evidence="5" id="KW-1185">Reference proteome</keyword>
<protein>
    <submittedName>
        <fullName evidence="4">CACNA1I protein</fullName>
    </submittedName>
</protein>
<dbReference type="OrthoDB" id="431129at2759"/>
<dbReference type="GO" id="GO:0005509">
    <property type="term" value="F:calcium ion binding"/>
    <property type="evidence" value="ECO:0007669"/>
    <property type="project" value="InterPro"/>
</dbReference>
<dbReference type="AlphaFoldDB" id="A0A812QSM6"/>
<keyword evidence="2" id="KW-0472">Membrane</keyword>
<evidence type="ECO:0000256" key="1">
    <source>
        <dbReference type="ARBA" id="ARBA00022837"/>
    </source>
</evidence>
<name>A0A812QSM6_SYMPI</name>